<dbReference type="EMBL" id="GGEC01048022">
    <property type="protein sequence ID" value="MBX28506.1"/>
    <property type="molecule type" value="Transcribed_RNA"/>
</dbReference>
<protein>
    <submittedName>
        <fullName evidence="1">Uncharacterized protein</fullName>
    </submittedName>
</protein>
<sequence length="114" mass="12998">MPVIEIIRFEQISFYNVKPQGGKDNYHHRSSKNFCPLLLCQRPAQTALPGMMKRERQAAVSAKYSLGPWKKQAPCQKEQDKTNQTPVILKINLVGRCHHMTAPKGASYWALFLS</sequence>
<reference evidence="1" key="1">
    <citation type="submission" date="2018-02" db="EMBL/GenBank/DDBJ databases">
        <title>Rhizophora mucronata_Transcriptome.</title>
        <authorList>
            <person name="Meera S.P."/>
            <person name="Sreeshan A."/>
            <person name="Augustine A."/>
        </authorList>
    </citation>
    <scope>NUCLEOTIDE SEQUENCE</scope>
    <source>
        <tissue evidence="1">Leaf</tissue>
    </source>
</reference>
<organism evidence="1">
    <name type="scientific">Rhizophora mucronata</name>
    <name type="common">Asiatic mangrove</name>
    <dbReference type="NCBI Taxonomy" id="61149"/>
    <lineage>
        <taxon>Eukaryota</taxon>
        <taxon>Viridiplantae</taxon>
        <taxon>Streptophyta</taxon>
        <taxon>Embryophyta</taxon>
        <taxon>Tracheophyta</taxon>
        <taxon>Spermatophyta</taxon>
        <taxon>Magnoliopsida</taxon>
        <taxon>eudicotyledons</taxon>
        <taxon>Gunneridae</taxon>
        <taxon>Pentapetalae</taxon>
        <taxon>rosids</taxon>
        <taxon>fabids</taxon>
        <taxon>Malpighiales</taxon>
        <taxon>Rhizophoraceae</taxon>
        <taxon>Rhizophora</taxon>
    </lineage>
</organism>
<name>A0A2P2ME41_RHIMU</name>
<proteinExistence type="predicted"/>
<accession>A0A2P2ME41</accession>
<dbReference type="AlphaFoldDB" id="A0A2P2ME41"/>
<evidence type="ECO:0000313" key="1">
    <source>
        <dbReference type="EMBL" id="MBX28506.1"/>
    </source>
</evidence>